<dbReference type="AlphaFoldDB" id="A0A1H2ACK3"/>
<dbReference type="EMBL" id="LT629772">
    <property type="protein sequence ID" value="SDT43589.1"/>
    <property type="molecule type" value="Genomic_DNA"/>
</dbReference>
<name>A0A1H2ACK3_9ACTN</name>
<dbReference type="SUPFAM" id="SSF53597">
    <property type="entry name" value="Dihydrofolate reductase-like"/>
    <property type="match status" value="1"/>
</dbReference>
<sequence>MAKRRLVVSVLTSIDGYYEGPDKDLSQMPFEDAFNSHNLELLRRAGTLVYGSRWFEDNWNTWSAVAADESQGDREHEIAGLVLAMDTLIISDSMAIDADDPWASTARVVSRAAAAAEISKLKACEGGDMLVFGSATTWNPLLEAGLVDELIVLIGPALMGEGSKLYQGPRAALQLSGARTLTGSQLVELTYNANTGG</sequence>
<evidence type="ECO:0000259" key="1">
    <source>
        <dbReference type="Pfam" id="PF01872"/>
    </source>
</evidence>
<feature type="domain" description="Bacterial bifunctional deaminase-reductase C-terminal" evidence="1">
    <location>
        <begin position="6"/>
        <end position="179"/>
    </location>
</feature>
<organism evidence="2 3">
    <name type="scientific">Microlunatus soli</name>
    <dbReference type="NCBI Taxonomy" id="630515"/>
    <lineage>
        <taxon>Bacteria</taxon>
        <taxon>Bacillati</taxon>
        <taxon>Actinomycetota</taxon>
        <taxon>Actinomycetes</taxon>
        <taxon>Propionibacteriales</taxon>
        <taxon>Propionibacteriaceae</taxon>
        <taxon>Microlunatus</taxon>
    </lineage>
</organism>
<gene>
    <name evidence="2" type="ORF">SAMN04489812_5830</name>
</gene>
<dbReference type="Pfam" id="PF01872">
    <property type="entry name" value="RibD_C"/>
    <property type="match status" value="1"/>
</dbReference>
<dbReference type="GO" id="GO:0008703">
    <property type="term" value="F:5-amino-6-(5-phosphoribosylamino)uracil reductase activity"/>
    <property type="evidence" value="ECO:0007669"/>
    <property type="project" value="InterPro"/>
</dbReference>
<evidence type="ECO:0000313" key="3">
    <source>
        <dbReference type="Proteomes" id="UP000199103"/>
    </source>
</evidence>
<keyword evidence="3" id="KW-1185">Reference proteome</keyword>
<dbReference type="STRING" id="630515.SAMN04489812_5830"/>
<dbReference type="OrthoDB" id="3471498at2"/>
<dbReference type="GO" id="GO:0009231">
    <property type="term" value="P:riboflavin biosynthetic process"/>
    <property type="evidence" value="ECO:0007669"/>
    <property type="project" value="InterPro"/>
</dbReference>
<accession>A0A1H2ACK3</accession>
<dbReference type="Gene3D" id="3.40.430.10">
    <property type="entry name" value="Dihydrofolate Reductase, subunit A"/>
    <property type="match status" value="1"/>
</dbReference>
<dbReference type="InterPro" id="IPR024072">
    <property type="entry name" value="DHFR-like_dom_sf"/>
</dbReference>
<dbReference type="RefSeq" id="WP_157683829.1">
    <property type="nucleotide sequence ID" value="NZ_LT629772.1"/>
</dbReference>
<evidence type="ECO:0000313" key="2">
    <source>
        <dbReference type="EMBL" id="SDT43589.1"/>
    </source>
</evidence>
<reference evidence="2 3" key="1">
    <citation type="submission" date="2016-10" db="EMBL/GenBank/DDBJ databases">
        <authorList>
            <person name="de Groot N.N."/>
        </authorList>
    </citation>
    <scope>NUCLEOTIDE SEQUENCE [LARGE SCALE GENOMIC DNA]</scope>
    <source>
        <strain evidence="2 3">DSM 21800</strain>
    </source>
</reference>
<proteinExistence type="predicted"/>
<dbReference type="InterPro" id="IPR002734">
    <property type="entry name" value="RibDG_C"/>
</dbReference>
<protein>
    <submittedName>
        <fullName evidence="2">RibD C-terminal domain-containing protein</fullName>
    </submittedName>
</protein>
<dbReference type="Proteomes" id="UP000199103">
    <property type="component" value="Chromosome I"/>
</dbReference>